<dbReference type="KEGG" id="fop:FNB79_09055"/>
<reference evidence="2 3" key="1">
    <citation type="submission" date="2019-07" db="EMBL/GenBank/DDBJ databases">
        <title>Genome sequencing for Formosa sp. PS13.</title>
        <authorList>
            <person name="Park S.-J."/>
        </authorList>
    </citation>
    <scope>NUCLEOTIDE SEQUENCE [LARGE SCALE GENOMIC DNA]</scope>
    <source>
        <strain evidence="2 3">PS13</strain>
    </source>
</reference>
<sequence length="144" mass="17051">MKKGYIILLIALCSVNVFAQSKDEKIKTLKIAFITEKLNLSKTEAQKFWPIYNAYEEDTNSLRNEMKAQRKSSDIDNLSETEANTLLNSMVQSNEKRLLLYNQYINDLKKVIPAKKIIILKKSEDDFRRKLFEEYKKRHQDDKR</sequence>
<evidence type="ECO:0000256" key="1">
    <source>
        <dbReference type="SAM" id="SignalP"/>
    </source>
</evidence>
<keyword evidence="1" id="KW-0732">Signal</keyword>
<dbReference type="AlphaFoldDB" id="A0A516GRH4"/>
<evidence type="ECO:0000313" key="3">
    <source>
        <dbReference type="Proteomes" id="UP000319209"/>
    </source>
</evidence>
<dbReference type="OrthoDB" id="675330at2"/>
<dbReference type="RefSeq" id="WP_143381010.1">
    <property type="nucleotide sequence ID" value="NZ_CP041637.1"/>
</dbReference>
<dbReference type="EMBL" id="CP041637">
    <property type="protein sequence ID" value="QDO94121.1"/>
    <property type="molecule type" value="Genomic_DNA"/>
</dbReference>
<name>A0A516GRH4_9FLAO</name>
<gene>
    <name evidence="2" type="ORF">FNB79_09055</name>
</gene>
<evidence type="ECO:0000313" key="2">
    <source>
        <dbReference type="EMBL" id="QDO94121.1"/>
    </source>
</evidence>
<organism evidence="2 3">
    <name type="scientific">Formosa sediminum</name>
    <dbReference type="NCBI Taxonomy" id="2594004"/>
    <lineage>
        <taxon>Bacteria</taxon>
        <taxon>Pseudomonadati</taxon>
        <taxon>Bacteroidota</taxon>
        <taxon>Flavobacteriia</taxon>
        <taxon>Flavobacteriales</taxon>
        <taxon>Flavobacteriaceae</taxon>
        <taxon>Formosa</taxon>
    </lineage>
</organism>
<dbReference type="Proteomes" id="UP000319209">
    <property type="component" value="Chromosome"/>
</dbReference>
<feature type="signal peptide" evidence="1">
    <location>
        <begin position="1"/>
        <end position="19"/>
    </location>
</feature>
<feature type="chain" id="PRO_5022036552" evidence="1">
    <location>
        <begin position="20"/>
        <end position="144"/>
    </location>
</feature>
<protein>
    <submittedName>
        <fullName evidence="2">Sensor of ECF-type sigma factor</fullName>
    </submittedName>
</protein>
<keyword evidence="3" id="KW-1185">Reference proteome</keyword>
<proteinExistence type="predicted"/>
<accession>A0A516GRH4</accession>